<keyword evidence="3" id="KW-0859">Xylose metabolism</keyword>
<gene>
    <name evidence="4" type="primary">xylR</name>
    <name evidence="4" type="ORF">GCM10007971_27820</name>
</gene>
<accession>A0A917Y2C7</accession>
<dbReference type="EMBL" id="BMOS01000022">
    <property type="protein sequence ID" value="GGN62151.1"/>
    <property type="molecule type" value="Genomic_DNA"/>
</dbReference>
<dbReference type="Gene3D" id="3.30.420.40">
    <property type="match status" value="2"/>
</dbReference>
<dbReference type="Proteomes" id="UP000624041">
    <property type="component" value="Unassembled WGS sequence"/>
</dbReference>
<dbReference type="Gene3D" id="1.10.10.10">
    <property type="entry name" value="Winged helix-like DNA-binding domain superfamily/Winged helix DNA-binding domain"/>
    <property type="match status" value="1"/>
</dbReference>
<dbReference type="AlphaFoldDB" id="A0A917Y2C7"/>
<dbReference type="SUPFAM" id="SSF46785">
    <property type="entry name" value="Winged helix' DNA-binding domain"/>
    <property type="match status" value="1"/>
</dbReference>
<dbReference type="PANTHER" id="PTHR18964">
    <property type="entry name" value="ROK (REPRESSOR, ORF, KINASE) FAMILY"/>
    <property type="match status" value="1"/>
</dbReference>
<keyword evidence="3" id="KW-0119">Carbohydrate metabolism</keyword>
<evidence type="ECO:0000256" key="1">
    <source>
        <dbReference type="ARBA" id="ARBA00002486"/>
    </source>
</evidence>
<organism evidence="4 5">
    <name type="scientific">Oceanobacillus indicireducens</name>
    <dbReference type="NCBI Taxonomy" id="1004261"/>
    <lineage>
        <taxon>Bacteria</taxon>
        <taxon>Bacillati</taxon>
        <taxon>Bacillota</taxon>
        <taxon>Bacilli</taxon>
        <taxon>Bacillales</taxon>
        <taxon>Bacillaceae</taxon>
        <taxon>Oceanobacillus</taxon>
    </lineage>
</organism>
<reference evidence="4" key="1">
    <citation type="journal article" date="2014" name="Int. J. Syst. Evol. Microbiol.">
        <title>Complete genome sequence of Corynebacterium casei LMG S-19264T (=DSM 44701T), isolated from a smear-ripened cheese.</title>
        <authorList>
            <consortium name="US DOE Joint Genome Institute (JGI-PGF)"/>
            <person name="Walter F."/>
            <person name="Albersmeier A."/>
            <person name="Kalinowski J."/>
            <person name="Ruckert C."/>
        </authorList>
    </citation>
    <scope>NUCLEOTIDE SEQUENCE</scope>
    <source>
        <strain evidence="4">JCM 17251</strain>
    </source>
</reference>
<dbReference type="GO" id="GO:0042732">
    <property type="term" value="P:D-xylose metabolic process"/>
    <property type="evidence" value="ECO:0007669"/>
    <property type="project" value="UniProtKB-KW"/>
</dbReference>
<dbReference type="InterPro" id="IPR036390">
    <property type="entry name" value="WH_DNA-bd_sf"/>
</dbReference>
<dbReference type="SUPFAM" id="SSF53067">
    <property type="entry name" value="Actin-like ATPase domain"/>
    <property type="match status" value="1"/>
</dbReference>
<name>A0A917Y2C7_9BACI</name>
<keyword evidence="5" id="KW-1185">Reference proteome</keyword>
<evidence type="ECO:0000256" key="3">
    <source>
        <dbReference type="ARBA" id="ARBA00022629"/>
    </source>
</evidence>
<evidence type="ECO:0000313" key="5">
    <source>
        <dbReference type="Proteomes" id="UP000624041"/>
    </source>
</evidence>
<comment type="caution">
    <text evidence="4">The sequence shown here is derived from an EMBL/GenBank/DDBJ whole genome shotgun (WGS) entry which is preliminary data.</text>
</comment>
<dbReference type="InterPro" id="IPR043129">
    <property type="entry name" value="ATPase_NBD"/>
</dbReference>
<dbReference type="PANTHER" id="PTHR18964:SF149">
    <property type="entry name" value="BIFUNCTIONAL UDP-N-ACETYLGLUCOSAMINE 2-EPIMERASE_N-ACETYLMANNOSAMINE KINASE"/>
    <property type="match status" value="1"/>
</dbReference>
<evidence type="ECO:0000313" key="4">
    <source>
        <dbReference type="EMBL" id="GGN62151.1"/>
    </source>
</evidence>
<comment type="function">
    <text evidence="1">Transcriptional repressor of xylose-utilizing enzymes.</text>
</comment>
<reference evidence="4" key="2">
    <citation type="submission" date="2020-09" db="EMBL/GenBank/DDBJ databases">
        <authorList>
            <person name="Sun Q."/>
            <person name="Ohkuma M."/>
        </authorList>
    </citation>
    <scope>NUCLEOTIDE SEQUENCE</scope>
    <source>
        <strain evidence="4">JCM 17251</strain>
    </source>
</reference>
<dbReference type="Pfam" id="PF00480">
    <property type="entry name" value="ROK"/>
    <property type="match status" value="1"/>
</dbReference>
<protein>
    <submittedName>
        <fullName evidence="4">Xylose repressor</fullName>
    </submittedName>
</protein>
<dbReference type="PROSITE" id="PS01125">
    <property type="entry name" value="ROK"/>
    <property type="match status" value="1"/>
</dbReference>
<evidence type="ECO:0000256" key="2">
    <source>
        <dbReference type="ARBA" id="ARBA00006479"/>
    </source>
</evidence>
<dbReference type="InterPro" id="IPR036388">
    <property type="entry name" value="WH-like_DNA-bd_sf"/>
</dbReference>
<dbReference type="InterPro" id="IPR000600">
    <property type="entry name" value="ROK"/>
</dbReference>
<dbReference type="RefSeq" id="WP_188858312.1">
    <property type="nucleotide sequence ID" value="NZ_BMOS01000022.1"/>
</dbReference>
<dbReference type="InterPro" id="IPR049874">
    <property type="entry name" value="ROK_cs"/>
</dbReference>
<comment type="similarity">
    <text evidence="2">Belongs to the ROK (NagC/XylR) family.</text>
</comment>
<sequence length="390" mass="43676">MVIGDGAYIKKINRSLILQKIIEHEFISRAEIAKITGLNKATISVQVADLLNEKLVQETQQEHNTVGRRPIMLSINGNAGYVLGIDLDFKEIKFQIADLQGNIVEVNTMAIHTEVYEEVLYILVEEIRNYKEKYSTSHYGLVQTIIGVHGTVNNDEWIQFIPRLQWSNKDLKSDIEREIDIDISIENTANLSIFAERVYKYPDSDNMLGIVLGSGIGAGIINDGKLVKGHDGYAGEIGHMIIFPFGQECRCGNSGCWELYAAESVVFSQLMEKLDRPSLNYHDIKQLLAAEDPETYDVMRNFISYISIGLNNMINSYNPETLIINSELLKVYPNAIEEIVANLQSSVCVYGQIVLSDLGKDASVLGASALAIQNFFEVKEVVFSREEVLA</sequence>
<proteinExistence type="inferred from homology"/>